<sequence length="154" mass="17497">MLIYIALASLILSLTSIAIAVLLYRDVRYVLNSLIDEFGLALIARKRYRRIKRYILVKMVCHDGIDIRRFGEDLEKRISSFLGPVVKMDCGLTLISFRPDLNRAIFRVVGSSICVKYSLIALSLQHFASEGCIVVPLRTSGLLSRIRKFAGYKR</sequence>
<dbReference type="EMBL" id="DTAI01000072">
    <property type="protein sequence ID" value="HGN36374.1"/>
    <property type="molecule type" value="Genomic_DNA"/>
</dbReference>
<comment type="caution">
    <text evidence="2">The sequence shown here is derived from an EMBL/GenBank/DDBJ whole genome shotgun (WGS) entry which is preliminary data.</text>
</comment>
<dbReference type="GO" id="GO:1990904">
    <property type="term" value="C:ribonucleoprotein complex"/>
    <property type="evidence" value="ECO:0007669"/>
    <property type="project" value="UniProtKB-ARBA"/>
</dbReference>
<proteinExistence type="predicted"/>
<dbReference type="EMBL" id="DTBZ01000158">
    <property type="protein sequence ID" value="HGQ19015.1"/>
    <property type="molecule type" value="Genomic_DNA"/>
</dbReference>
<organism evidence="2">
    <name type="scientific">Ignisphaera aggregans</name>
    <dbReference type="NCBI Taxonomy" id="334771"/>
    <lineage>
        <taxon>Archaea</taxon>
        <taxon>Thermoproteota</taxon>
        <taxon>Thermoprotei</taxon>
        <taxon>Desulfurococcales</taxon>
        <taxon>Desulfurococcaceae</taxon>
        <taxon>Ignisphaera</taxon>
    </lineage>
</organism>
<accession>A0A7J3I6F7</accession>
<keyword evidence="1" id="KW-0819">tRNA processing</keyword>
<reference evidence="2" key="1">
    <citation type="journal article" date="2020" name="mSystems">
        <title>Genome- and Community-Level Interaction Insights into Carbon Utilization and Element Cycling Functions of Hydrothermarchaeota in Hydrothermal Sediment.</title>
        <authorList>
            <person name="Zhou Z."/>
            <person name="Liu Y."/>
            <person name="Xu W."/>
            <person name="Pan J."/>
            <person name="Luo Z.H."/>
            <person name="Li M."/>
        </authorList>
    </citation>
    <scope>NUCLEOTIDE SEQUENCE [LARGE SCALE GENOMIC DNA]</scope>
    <source>
        <strain evidence="2">SpSt-618</strain>
        <strain evidence="3">SpSt-657</strain>
    </source>
</reference>
<protein>
    <submittedName>
        <fullName evidence="2">Uncharacterized protein</fullName>
    </submittedName>
</protein>
<dbReference type="GO" id="GO:0008033">
    <property type="term" value="P:tRNA processing"/>
    <property type="evidence" value="ECO:0007669"/>
    <property type="project" value="UniProtKB-KW"/>
</dbReference>
<dbReference type="Gene3D" id="3.30.70.3250">
    <property type="entry name" value="Ribonuclease P, Pop5 subunit"/>
    <property type="match status" value="1"/>
</dbReference>
<dbReference type="AlphaFoldDB" id="A0A7J3I6F7"/>
<dbReference type="GO" id="GO:1902555">
    <property type="term" value="C:endoribonuclease complex"/>
    <property type="evidence" value="ECO:0007669"/>
    <property type="project" value="UniProtKB-ARBA"/>
</dbReference>
<dbReference type="InterPro" id="IPR038085">
    <property type="entry name" value="Rnp2-like_sf"/>
</dbReference>
<evidence type="ECO:0000313" key="3">
    <source>
        <dbReference type="EMBL" id="HGQ19015.1"/>
    </source>
</evidence>
<evidence type="ECO:0000313" key="2">
    <source>
        <dbReference type="EMBL" id="HGN36374.1"/>
    </source>
</evidence>
<gene>
    <name evidence="2" type="ORF">ENT87_02320</name>
    <name evidence="3" type="ORF">ENU30_08625</name>
</gene>
<name>A0A7J3I6F7_9CREN</name>
<evidence type="ECO:0000256" key="1">
    <source>
        <dbReference type="ARBA" id="ARBA00022694"/>
    </source>
</evidence>
<dbReference type="SUPFAM" id="SSF160350">
    <property type="entry name" value="Rnp2-like"/>
    <property type="match status" value="1"/>
</dbReference>